<evidence type="ECO:0000256" key="2">
    <source>
        <dbReference type="ARBA" id="ARBA00023125"/>
    </source>
</evidence>
<dbReference type="RefSeq" id="WP_149435878.1">
    <property type="nucleotide sequence ID" value="NZ_VTPX01000007.1"/>
</dbReference>
<keyword evidence="1" id="KW-0805">Transcription regulation</keyword>
<evidence type="ECO:0000256" key="3">
    <source>
        <dbReference type="ARBA" id="ARBA00023163"/>
    </source>
</evidence>
<dbReference type="InterPro" id="IPR011711">
    <property type="entry name" value="GntR_C"/>
</dbReference>
<keyword evidence="3" id="KW-0804">Transcription</keyword>
<dbReference type="Pfam" id="PF00392">
    <property type="entry name" value="GntR"/>
    <property type="match status" value="1"/>
</dbReference>
<dbReference type="InterPro" id="IPR036388">
    <property type="entry name" value="WH-like_DNA-bd_sf"/>
</dbReference>
<dbReference type="InterPro" id="IPR008920">
    <property type="entry name" value="TF_FadR/GntR_C"/>
</dbReference>
<evidence type="ECO:0000259" key="4">
    <source>
        <dbReference type="PROSITE" id="PS50949"/>
    </source>
</evidence>
<dbReference type="GO" id="GO:0003700">
    <property type="term" value="F:DNA-binding transcription factor activity"/>
    <property type="evidence" value="ECO:0007669"/>
    <property type="project" value="InterPro"/>
</dbReference>
<dbReference type="InterPro" id="IPR000524">
    <property type="entry name" value="Tscrpt_reg_HTH_GntR"/>
</dbReference>
<proteinExistence type="predicted"/>
<dbReference type="Pfam" id="PF07729">
    <property type="entry name" value="FCD"/>
    <property type="match status" value="1"/>
</dbReference>
<comment type="caution">
    <text evidence="5">The sequence shown here is derived from an EMBL/GenBank/DDBJ whole genome shotgun (WGS) entry which is preliminary data.</text>
</comment>
<keyword evidence="2" id="KW-0238">DNA-binding</keyword>
<dbReference type="PRINTS" id="PR00035">
    <property type="entry name" value="HTHGNTR"/>
</dbReference>
<dbReference type="Gene3D" id="1.10.10.10">
    <property type="entry name" value="Winged helix-like DNA-binding domain superfamily/Winged helix DNA-binding domain"/>
    <property type="match status" value="1"/>
</dbReference>
<evidence type="ECO:0000313" key="6">
    <source>
        <dbReference type="Proteomes" id="UP000466024"/>
    </source>
</evidence>
<dbReference type="GO" id="GO:0003677">
    <property type="term" value="F:DNA binding"/>
    <property type="evidence" value="ECO:0007669"/>
    <property type="project" value="UniProtKB-KW"/>
</dbReference>
<dbReference type="InterPro" id="IPR036390">
    <property type="entry name" value="WH_DNA-bd_sf"/>
</dbReference>
<dbReference type="SMART" id="SM00895">
    <property type="entry name" value="FCD"/>
    <property type="match status" value="1"/>
</dbReference>
<evidence type="ECO:0000256" key="1">
    <source>
        <dbReference type="ARBA" id="ARBA00023015"/>
    </source>
</evidence>
<dbReference type="PANTHER" id="PTHR43537">
    <property type="entry name" value="TRANSCRIPTIONAL REGULATOR, GNTR FAMILY"/>
    <property type="match status" value="1"/>
</dbReference>
<dbReference type="SUPFAM" id="SSF48008">
    <property type="entry name" value="GntR ligand-binding domain-like"/>
    <property type="match status" value="1"/>
</dbReference>
<dbReference type="Proteomes" id="UP000466024">
    <property type="component" value="Unassembled WGS sequence"/>
</dbReference>
<dbReference type="EMBL" id="VTPX01000007">
    <property type="protein sequence ID" value="KAA0017511.1"/>
    <property type="molecule type" value="Genomic_DNA"/>
</dbReference>
<dbReference type="SMART" id="SM00345">
    <property type="entry name" value="HTH_GNTR"/>
    <property type="match status" value="1"/>
</dbReference>
<evidence type="ECO:0000313" key="5">
    <source>
        <dbReference type="EMBL" id="KAA0017511.1"/>
    </source>
</evidence>
<feature type="domain" description="HTH gntR-type" evidence="4">
    <location>
        <begin position="7"/>
        <end position="74"/>
    </location>
</feature>
<keyword evidence="6" id="KW-1185">Reference proteome</keyword>
<dbReference type="CDD" id="cd07377">
    <property type="entry name" value="WHTH_GntR"/>
    <property type="match status" value="1"/>
</dbReference>
<organism evidence="5 6">
    <name type="scientific">Salinicola corii</name>
    <dbReference type="NCBI Taxonomy" id="2606937"/>
    <lineage>
        <taxon>Bacteria</taxon>
        <taxon>Pseudomonadati</taxon>
        <taxon>Pseudomonadota</taxon>
        <taxon>Gammaproteobacteria</taxon>
        <taxon>Oceanospirillales</taxon>
        <taxon>Halomonadaceae</taxon>
        <taxon>Salinicola</taxon>
    </lineage>
</organism>
<dbReference type="Gene3D" id="1.20.120.530">
    <property type="entry name" value="GntR ligand-binding domain-like"/>
    <property type="match status" value="1"/>
</dbReference>
<protein>
    <submittedName>
        <fullName evidence="5">GntR family transcriptional regulator</fullName>
    </submittedName>
</protein>
<dbReference type="PANTHER" id="PTHR43537:SF50">
    <property type="entry name" value="TRANSCRIPTIONAL REGULATORY PROTEIN"/>
    <property type="match status" value="1"/>
</dbReference>
<reference evidence="5 6" key="1">
    <citation type="submission" date="2019-08" db="EMBL/GenBank/DDBJ databases">
        <title>Bioinformatics analysis of the strain L3 and L5.</title>
        <authorList>
            <person name="Li X."/>
        </authorList>
    </citation>
    <scope>NUCLEOTIDE SEQUENCE [LARGE SCALE GENOMIC DNA]</scope>
    <source>
        <strain evidence="5 6">L3</strain>
    </source>
</reference>
<gene>
    <name evidence="5" type="ORF">F0A16_13250</name>
</gene>
<dbReference type="SUPFAM" id="SSF46785">
    <property type="entry name" value="Winged helix' DNA-binding domain"/>
    <property type="match status" value="1"/>
</dbReference>
<sequence length="224" mass="25718">MIKIQQNTLYGEAAARIRDMINEGLLLPGARIPEKRLCEQFGISRTPLREALKVLASEGMVELLPNRGARVMRLTRQTLEETYSVMGALEGLSGELACRYITEEEVADIQALHYQMMAHYKRKEIRPYFEFNQRIHDAIMLASRNEVLRETHSSLSYRIQRVRYSTNMIDEYWKQAVADHEAMIDCLLDRDGERLGNILREHLRHKLVVAAASGVIDDDRAASS</sequence>
<accession>A0A640WDL9</accession>
<dbReference type="PROSITE" id="PS50949">
    <property type="entry name" value="HTH_GNTR"/>
    <property type="match status" value="1"/>
</dbReference>
<name>A0A640WDL9_9GAMM</name>
<dbReference type="AlphaFoldDB" id="A0A640WDL9"/>